<dbReference type="KEGG" id="spu:100889012"/>
<proteinExistence type="predicted"/>
<dbReference type="EnsemblMetazoa" id="XM_030991706">
    <property type="protein sequence ID" value="XP_030847566"/>
    <property type="gene ID" value="LOC100889012"/>
</dbReference>
<evidence type="ECO:0000313" key="2">
    <source>
        <dbReference type="EnsemblMetazoa" id="XP_030847566"/>
    </source>
</evidence>
<feature type="compositionally biased region" description="Basic and acidic residues" evidence="1">
    <location>
        <begin position="47"/>
        <end position="57"/>
    </location>
</feature>
<dbReference type="AlphaFoldDB" id="A0A7M7T1S2"/>
<feature type="compositionally biased region" description="Low complexity" evidence="1">
    <location>
        <begin position="100"/>
        <end position="109"/>
    </location>
</feature>
<sequence length="167" mass="18404">MPMGTRRSSRRIAGGTESEGDQSDSSIGQSSPRKRVSRSAKKTTKSKISEEKIKSIPEESLNFDITDASTPVKNKHNVSLDKDKQGSNTPQPLDIPSVASESVKSVDCSSDSKEKSAEKTTTTDMAHSKKRSAKETTTTEVAHSKKGLQQRLLPQRRYTQRKGLQKR</sequence>
<feature type="region of interest" description="Disordered" evidence="1">
    <location>
        <begin position="1"/>
        <end position="167"/>
    </location>
</feature>
<evidence type="ECO:0000313" key="3">
    <source>
        <dbReference type="Proteomes" id="UP000007110"/>
    </source>
</evidence>
<name>A0A7M7T1S2_STRPU</name>
<dbReference type="Proteomes" id="UP000007110">
    <property type="component" value="Unassembled WGS sequence"/>
</dbReference>
<keyword evidence="3" id="KW-1185">Reference proteome</keyword>
<dbReference type="RefSeq" id="XP_030847566.1">
    <property type="nucleotide sequence ID" value="XM_030991706.1"/>
</dbReference>
<feature type="compositionally biased region" description="Basic residues" evidence="1">
    <location>
        <begin position="32"/>
        <end position="45"/>
    </location>
</feature>
<dbReference type="GeneID" id="100889012"/>
<organism evidence="2 3">
    <name type="scientific">Strongylocentrotus purpuratus</name>
    <name type="common">Purple sea urchin</name>
    <dbReference type="NCBI Taxonomy" id="7668"/>
    <lineage>
        <taxon>Eukaryota</taxon>
        <taxon>Metazoa</taxon>
        <taxon>Echinodermata</taxon>
        <taxon>Eleutherozoa</taxon>
        <taxon>Echinozoa</taxon>
        <taxon>Echinoidea</taxon>
        <taxon>Euechinoidea</taxon>
        <taxon>Echinacea</taxon>
        <taxon>Camarodonta</taxon>
        <taxon>Echinidea</taxon>
        <taxon>Strongylocentrotidae</taxon>
        <taxon>Strongylocentrotus</taxon>
    </lineage>
</organism>
<evidence type="ECO:0000256" key="1">
    <source>
        <dbReference type="SAM" id="MobiDB-lite"/>
    </source>
</evidence>
<feature type="compositionally biased region" description="Basic residues" evidence="1">
    <location>
        <begin position="158"/>
        <end position="167"/>
    </location>
</feature>
<reference evidence="3" key="1">
    <citation type="submission" date="2015-02" db="EMBL/GenBank/DDBJ databases">
        <title>Genome sequencing for Strongylocentrotus purpuratus.</title>
        <authorList>
            <person name="Murali S."/>
            <person name="Liu Y."/>
            <person name="Vee V."/>
            <person name="English A."/>
            <person name="Wang M."/>
            <person name="Skinner E."/>
            <person name="Han Y."/>
            <person name="Muzny D.M."/>
            <person name="Worley K.C."/>
            <person name="Gibbs R.A."/>
        </authorList>
    </citation>
    <scope>NUCLEOTIDE SEQUENCE</scope>
</reference>
<dbReference type="InParanoid" id="A0A7M7T1S2"/>
<protein>
    <submittedName>
        <fullName evidence="2">Uncharacterized protein</fullName>
    </submittedName>
</protein>
<accession>A0A7M7T1S2</accession>
<reference evidence="2" key="2">
    <citation type="submission" date="2021-01" db="UniProtKB">
        <authorList>
            <consortium name="EnsemblMetazoa"/>
        </authorList>
    </citation>
    <scope>IDENTIFICATION</scope>
</reference>